<keyword evidence="7 9" id="KW-1133">Transmembrane helix</keyword>
<dbReference type="InterPro" id="IPR027417">
    <property type="entry name" value="P-loop_NTPase"/>
</dbReference>
<feature type="transmembrane region" description="Helical" evidence="9">
    <location>
        <begin position="43"/>
        <end position="65"/>
    </location>
</feature>
<dbReference type="RefSeq" id="WP_175506534.1">
    <property type="nucleotide sequence ID" value="NZ_CP054842.1"/>
</dbReference>
<dbReference type="CDD" id="cd06581">
    <property type="entry name" value="TM_PBP1_LivM_like"/>
    <property type="match status" value="1"/>
</dbReference>
<dbReference type="InterPro" id="IPR003439">
    <property type="entry name" value="ABC_transporter-like_ATP-bd"/>
</dbReference>
<feature type="transmembrane region" description="Helical" evidence="9">
    <location>
        <begin position="77"/>
        <end position="95"/>
    </location>
</feature>
<evidence type="ECO:0000256" key="6">
    <source>
        <dbReference type="ARBA" id="ARBA00022840"/>
    </source>
</evidence>
<dbReference type="Proteomes" id="UP000509579">
    <property type="component" value="Plasmid unnamed2"/>
</dbReference>
<dbReference type="KEGG" id="aant:HUK68_22705"/>
<keyword evidence="12" id="KW-1185">Reference proteome</keyword>
<dbReference type="GO" id="GO:0005524">
    <property type="term" value="F:ATP binding"/>
    <property type="evidence" value="ECO:0007669"/>
    <property type="project" value="UniProtKB-KW"/>
</dbReference>
<evidence type="ECO:0000256" key="8">
    <source>
        <dbReference type="ARBA" id="ARBA00023136"/>
    </source>
</evidence>
<evidence type="ECO:0000256" key="2">
    <source>
        <dbReference type="ARBA" id="ARBA00022448"/>
    </source>
</evidence>
<dbReference type="InterPro" id="IPR017871">
    <property type="entry name" value="ABC_transporter-like_CS"/>
</dbReference>
<dbReference type="GO" id="GO:0005886">
    <property type="term" value="C:plasma membrane"/>
    <property type="evidence" value="ECO:0007669"/>
    <property type="project" value="UniProtKB-SubCell"/>
</dbReference>
<dbReference type="InterPro" id="IPR051120">
    <property type="entry name" value="ABC_AA/LPS_Transport"/>
</dbReference>
<keyword evidence="2" id="KW-0813">Transport</keyword>
<dbReference type="GO" id="GO:0015658">
    <property type="term" value="F:branched-chain amino acid transmembrane transporter activity"/>
    <property type="evidence" value="ECO:0007669"/>
    <property type="project" value="InterPro"/>
</dbReference>
<evidence type="ECO:0000313" key="12">
    <source>
        <dbReference type="Proteomes" id="UP000509579"/>
    </source>
</evidence>
<evidence type="ECO:0000256" key="5">
    <source>
        <dbReference type="ARBA" id="ARBA00022741"/>
    </source>
</evidence>
<feature type="transmembrane region" description="Helical" evidence="9">
    <location>
        <begin position="259"/>
        <end position="282"/>
    </location>
</feature>
<feature type="transmembrane region" description="Helical" evidence="9">
    <location>
        <begin position="101"/>
        <end position="123"/>
    </location>
</feature>
<feature type="transmembrane region" description="Helical" evidence="9">
    <location>
        <begin position="172"/>
        <end position="192"/>
    </location>
</feature>
<dbReference type="Pfam" id="PF02653">
    <property type="entry name" value="BPD_transp_2"/>
    <property type="match status" value="1"/>
</dbReference>
<dbReference type="InterPro" id="IPR001851">
    <property type="entry name" value="ABC_transp_permease"/>
</dbReference>
<keyword evidence="4 9" id="KW-0812">Transmembrane</keyword>
<name>A0A6N1X8M0_9BURK</name>
<protein>
    <submittedName>
        <fullName evidence="11">ATP-binding cassette domain-containing protein</fullName>
    </submittedName>
</protein>
<dbReference type="AlphaFoldDB" id="A0A6N1X8M0"/>
<keyword evidence="6 11" id="KW-0067">ATP-binding</keyword>
<reference evidence="11 12" key="1">
    <citation type="submission" date="2020-06" db="EMBL/GenBank/DDBJ databases">
        <title>Acidovorax antarctica sp. nov., isolated from Corinth ice sheet soil, Antarctic Fields Peninsula.</title>
        <authorList>
            <person name="Xu Q."/>
            <person name="Peng F."/>
        </authorList>
    </citation>
    <scope>NUCLEOTIDE SEQUENCE [LARGE SCALE GENOMIC DNA]</scope>
    <source>
        <strain evidence="11 12">16-35-5</strain>
        <plasmid evidence="11 12">unnamed2</plasmid>
    </source>
</reference>
<organism evidence="11 12">
    <name type="scientific">Comamonas antarctica</name>
    <dbReference type="NCBI Taxonomy" id="2743470"/>
    <lineage>
        <taxon>Bacteria</taxon>
        <taxon>Pseudomonadati</taxon>
        <taxon>Pseudomonadota</taxon>
        <taxon>Betaproteobacteria</taxon>
        <taxon>Burkholderiales</taxon>
        <taxon>Comamonadaceae</taxon>
        <taxon>Comamonas</taxon>
    </lineage>
</organism>
<proteinExistence type="predicted"/>
<dbReference type="InterPro" id="IPR043428">
    <property type="entry name" value="LivM-like"/>
</dbReference>
<feature type="domain" description="ABC transporter" evidence="10">
    <location>
        <begin position="362"/>
        <end position="602"/>
    </location>
</feature>
<feature type="transmembrane region" description="Helical" evidence="9">
    <location>
        <begin position="130"/>
        <end position="148"/>
    </location>
</feature>
<dbReference type="SMART" id="SM00382">
    <property type="entry name" value="AAA"/>
    <property type="match status" value="1"/>
</dbReference>
<keyword evidence="3" id="KW-1003">Cell membrane</keyword>
<evidence type="ECO:0000256" key="3">
    <source>
        <dbReference type="ARBA" id="ARBA00022475"/>
    </source>
</evidence>
<dbReference type="Pfam" id="PF00005">
    <property type="entry name" value="ABC_tran"/>
    <property type="match status" value="1"/>
</dbReference>
<evidence type="ECO:0000256" key="9">
    <source>
        <dbReference type="SAM" id="Phobius"/>
    </source>
</evidence>
<evidence type="ECO:0000256" key="4">
    <source>
        <dbReference type="ARBA" id="ARBA00022692"/>
    </source>
</evidence>
<evidence type="ECO:0000259" key="10">
    <source>
        <dbReference type="PROSITE" id="PS50893"/>
    </source>
</evidence>
<gene>
    <name evidence="11" type="ORF">HUK68_22705</name>
</gene>
<dbReference type="EMBL" id="CP054842">
    <property type="protein sequence ID" value="QKV55754.1"/>
    <property type="molecule type" value="Genomic_DNA"/>
</dbReference>
<dbReference type="InterPro" id="IPR003593">
    <property type="entry name" value="AAA+_ATPase"/>
</dbReference>
<geneLocation type="plasmid" evidence="11 12">
    <name>unnamed2</name>
</geneLocation>
<feature type="transmembrane region" description="Helical" evidence="9">
    <location>
        <begin position="222"/>
        <end position="247"/>
    </location>
</feature>
<keyword evidence="11" id="KW-0614">Plasmid</keyword>
<feature type="transmembrane region" description="Helical" evidence="9">
    <location>
        <begin position="19"/>
        <end position="37"/>
    </location>
</feature>
<dbReference type="PANTHER" id="PTHR45772">
    <property type="entry name" value="CONSERVED COMPONENT OF ABC TRANSPORTER FOR NATURAL AMINO ACIDS-RELATED"/>
    <property type="match status" value="1"/>
</dbReference>
<keyword evidence="5" id="KW-0547">Nucleotide-binding</keyword>
<dbReference type="PROSITE" id="PS50893">
    <property type="entry name" value="ABC_TRANSPORTER_2"/>
    <property type="match status" value="1"/>
</dbReference>
<dbReference type="PROSITE" id="PS00211">
    <property type="entry name" value="ABC_TRANSPORTER_1"/>
    <property type="match status" value="1"/>
</dbReference>
<sequence>MNISTQPVVANPAVTRRRLALPVGLAAAGIVLLFIAPDVLPTYLVNTLIRAFLYAAVAITVDILWGYTGILTFGQSAFFGLGAYAAALTFTHVGFGPGTALMAFGIAIAGAMLVALVVGWFAFHPGASALYGSVITLVLPIVVSQLLYSGGSFTGSSSGLAGFESFDLSLEAWFRITAGFLLVITAGAWVFVRSDAGRILEAIRDNEQRCAYLGINVSRVKILLMVACGAVASCAGFLFACVQMVVAPEYAGFAFGTELLMWVALGGRGTLLGPVIGTVLLDSSTSYLSGSLPFLWKLLSGVAFVIVIVAMPQGLLPALLNAVRRWCRLGTRRSAARAREGALRVAEPRPLAGLASVGRFALSVEDVHKRFGSLQVLRGIDFKVRPNELLSLIGPNGAGKTTLMKCIADGAERTSGTIRLNDHDILRSPPATCVALGAGRKFQNANVFESLTVAQAMRVSRTRLEPPSLLRRASVLALPDAALEVLRATGLDKQLDVASRDLSHGMKQALELAMVLALEPNVLLLDEPTAGLTKAERTQIGAILLDLTRNYALCVLLVEHDLDFVHEISSRIIVLHQGQIVLDGSVEEVVNSELVREVYAGAGAPGEHA</sequence>
<comment type="subcellular location">
    <subcellularLocation>
        <location evidence="1">Cell membrane</location>
        <topology evidence="1">Multi-pass membrane protein</topology>
    </subcellularLocation>
</comment>
<dbReference type="Gene3D" id="3.40.50.300">
    <property type="entry name" value="P-loop containing nucleotide triphosphate hydrolases"/>
    <property type="match status" value="1"/>
</dbReference>
<keyword evidence="8 9" id="KW-0472">Membrane</keyword>
<feature type="transmembrane region" description="Helical" evidence="9">
    <location>
        <begin position="294"/>
        <end position="315"/>
    </location>
</feature>
<evidence type="ECO:0000313" key="11">
    <source>
        <dbReference type="EMBL" id="QKV55754.1"/>
    </source>
</evidence>
<evidence type="ECO:0000256" key="7">
    <source>
        <dbReference type="ARBA" id="ARBA00022989"/>
    </source>
</evidence>
<dbReference type="GO" id="GO:0016887">
    <property type="term" value="F:ATP hydrolysis activity"/>
    <property type="evidence" value="ECO:0007669"/>
    <property type="project" value="InterPro"/>
</dbReference>
<accession>A0A6N1X8M0</accession>
<dbReference type="SUPFAM" id="SSF52540">
    <property type="entry name" value="P-loop containing nucleoside triphosphate hydrolases"/>
    <property type="match status" value="1"/>
</dbReference>
<evidence type="ECO:0000256" key="1">
    <source>
        <dbReference type="ARBA" id="ARBA00004651"/>
    </source>
</evidence>